<feature type="transmembrane region" description="Helical" evidence="1">
    <location>
        <begin position="210"/>
        <end position="229"/>
    </location>
</feature>
<feature type="transmembrane region" description="Helical" evidence="1">
    <location>
        <begin position="236"/>
        <end position="264"/>
    </location>
</feature>
<protein>
    <submittedName>
        <fullName evidence="2">Uncharacterized protein</fullName>
    </submittedName>
</protein>
<name>A0A9E8Z975_9CYAN</name>
<sequence length="265" mass="28423">MHRGLQFISGMAIGGLFIILCAGVVALLSMAPVLVQGGIASVYLGEPGQGVRISGHHLTCAQAPTIDRCTIQLEGTPLTLQVSYGDAERRIFHETARCEATYGDRPLGCDLHYYYGTGKLPILTIRESLGLSPSTLQRLYQDNFLIQFGGDNLLKQSTVIVVTCGVLAALSLSISSYPANPWVAIMMNGMAGLLGALMIRNPLHTLWGEWSLLVITGGAMAVGTIAWFCSRRVSRILYGFSGGLVITGFLWGFSLLLLILLGYAA</sequence>
<keyword evidence="1" id="KW-1133">Transmembrane helix</keyword>
<dbReference type="Proteomes" id="UP001163152">
    <property type="component" value="Chromosome"/>
</dbReference>
<feature type="transmembrane region" description="Helical" evidence="1">
    <location>
        <begin position="153"/>
        <end position="172"/>
    </location>
</feature>
<dbReference type="RefSeq" id="WP_268608276.1">
    <property type="nucleotide sequence ID" value="NZ_CP113797.1"/>
</dbReference>
<feature type="transmembrane region" description="Helical" evidence="1">
    <location>
        <begin position="179"/>
        <end position="198"/>
    </location>
</feature>
<evidence type="ECO:0000313" key="2">
    <source>
        <dbReference type="EMBL" id="WAL58843.1"/>
    </source>
</evidence>
<evidence type="ECO:0000313" key="3">
    <source>
        <dbReference type="Proteomes" id="UP001163152"/>
    </source>
</evidence>
<feature type="transmembrane region" description="Helical" evidence="1">
    <location>
        <begin position="12"/>
        <end position="35"/>
    </location>
</feature>
<accession>A0A9E8Z975</accession>
<keyword evidence="1" id="KW-0812">Transmembrane</keyword>
<organism evidence="2 3">
    <name type="scientific">Thermocoleostomius sinensis A174</name>
    <dbReference type="NCBI Taxonomy" id="2016057"/>
    <lineage>
        <taxon>Bacteria</taxon>
        <taxon>Bacillati</taxon>
        <taxon>Cyanobacteriota</taxon>
        <taxon>Cyanophyceae</taxon>
        <taxon>Oculatellales</taxon>
        <taxon>Oculatellaceae</taxon>
        <taxon>Thermocoleostomius</taxon>
    </lineage>
</organism>
<proteinExistence type="predicted"/>
<keyword evidence="3" id="KW-1185">Reference proteome</keyword>
<dbReference type="AlphaFoldDB" id="A0A9E8Z975"/>
<gene>
    <name evidence="2" type="ORF">OXH18_16905</name>
</gene>
<dbReference type="KEGG" id="tsin:OXH18_16905"/>
<dbReference type="EMBL" id="CP113797">
    <property type="protein sequence ID" value="WAL58843.1"/>
    <property type="molecule type" value="Genomic_DNA"/>
</dbReference>
<keyword evidence="1" id="KW-0472">Membrane</keyword>
<reference evidence="2" key="1">
    <citation type="submission" date="2022-12" db="EMBL/GenBank/DDBJ databases">
        <title>Polyphasic identification of a Novel Hot-Spring Cyanobacterium Ocullathermofonsia sinensis gen nov. sp. nov. and Genomic Insights on its Adaptations to the Thermal Habitat.</title>
        <authorList>
            <person name="Daroch M."/>
            <person name="Tang J."/>
            <person name="Jiang Y."/>
        </authorList>
    </citation>
    <scope>NUCLEOTIDE SEQUENCE</scope>
    <source>
        <strain evidence="2">PKUAC-SCTA174</strain>
    </source>
</reference>
<evidence type="ECO:0000256" key="1">
    <source>
        <dbReference type="SAM" id="Phobius"/>
    </source>
</evidence>